<dbReference type="EMBL" id="MT143988">
    <property type="protein sequence ID" value="QJA45294.1"/>
    <property type="molecule type" value="Genomic_DNA"/>
</dbReference>
<evidence type="ECO:0000313" key="2">
    <source>
        <dbReference type="EMBL" id="QJH93694.1"/>
    </source>
</evidence>
<reference evidence="1" key="1">
    <citation type="submission" date="2020-03" db="EMBL/GenBank/DDBJ databases">
        <title>The deep terrestrial virosphere.</title>
        <authorList>
            <person name="Holmfeldt K."/>
            <person name="Nilsson E."/>
            <person name="Simone D."/>
            <person name="Lopez-Fernandez M."/>
            <person name="Wu X."/>
            <person name="de Brujin I."/>
            <person name="Lundin D."/>
            <person name="Andersson A."/>
            <person name="Bertilsson S."/>
            <person name="Dopson M."/>
        </authorList>
    </citation>
    <scope>NUCLEOTIDE SEQUENCE</scope>
    <source>
        <strain evidence="1">TM448A00204</strain>
        <strain evidence="2">TM448B00128</strain>
    </source>
</reference>
<gene>
    <name evidence="1" type="ORF">TM448A00204_0039</name>
    <name evidence="2" type="ORF">TM448B00128_0069</name>
</gene>
<name>A0A6H1ZCL8_9ZZZZ</name>
<proteinExistence type="predicted"/>
<protein>
    <submittedName>
        <fullName evidence="1">Uncharacterized protein</fullName>
    </submittedName>
</protein>
<sequence length="81" mass="9709">MKEEIKRPHRKRFGYKDEHYDLVMEKEGKSRKKLVEEVGDKIRLDFPSLLILDNTDRLKLLGLSESTTELVLNYVFMKSYF</sequence>
<dbReference type="EMBL" id="MT144590">
    <property type="protein sequence ID" value="QJH93694.1"/>
    <property type="molecule type" value="Genomic_DNA"/>
</dbReference>
<evidence type="ECO:0000313" key="1">
    <source>
        <dbReference type="EMBL" id="QJA45294.1"/>
    </source>
</evidence>
<accession>A0A6H1ZCL8</accession>
<organism evidence="1">
    <name type="scientific">viral metagenome</name>
    <dbReference type="NCBI Taxonomy" id="1070528"/>
    <lineage>
        <taxon>unclassified sequences</taxon>
        <taxon>metagenomes</taxon>
        <taxon>organismal metagenomes</taxon>
    </lineage>
</organism>
<dbReference type="AlphaFoldDB" id="A0A6H1ZCL8"/>